<feature type="compositionally biased region" description="Basic and acidic residues" evidence="1">
    <location>
        <begin position="139"/>
        <end position="148"/>
    </location>
</feature>
<feature type="region of interest" description="Disordered" evidence="1">
    <location>
        <begin position="87"/>
        <end position="245"/>
    </location>
</feature>
<name>A0A4S8LLE8_DENBC</name>
<feature type="compositionally biased region" description="Acidic residues" evidence="1">
    <location>
        <begin position="93"/>
        <end position="107"/>
    </location>
</feature>
<keyword evidence="3" id="KW-1185">Reference proteome</keyword>
<feature type="compositionally biased region" description="Polar residues" evidence="1">
    <location>
        <begin position="191"/>
        <end position="206"/>
    </location>
</feature>
<feature type="compositionally biased region" description="Low complexity" evidence="1">
    <location>
        <begin position="231"/>
        <end position="245"/>
    </location>
</feature>
<accession>A0A4S8LLE8</accession>
<dbReference type="AlphaFoldDB" id="A0A4S8LLE8"/>
<evidence type="ECO:0000313" key="3">
    <source>
        <dbReference type="Proteomes" id="UP000297245"/>
    </source>
</evidence>
<gene>
    <name evidence="2" type="ORF">K435DRAFT_802452</name>
</gene>
<evidence type="ECO:0000256" key="1">
    <source>
        <dbReference type="SAM" id="MobiDB-lite"/>
    </source>
</evidence>
<organism evidence="2 3">
    <name type="scientific">Dendrothele bispora (strain CBS 962.96)</name>
    <dbReference type="NCBI Taxonomy" id="1314807"/>
    <lineage>
        <taxon>Eukaryota</taxon>
        <taxon>Fungi</taxon>
        <taxon>Dikarya</taxon>
        <taxon>Basidiomycota</taxon>
        <taxon>Agaricomycotina</taxon>
        <taxon>Agaricomycetes</taxon>
        <taxon>Agaricomycetidae</taxon>
        <taxon>Agaricales</taxon>
        <taxon>Agaricales incertae sedis</taxon>
        <taxon>Dendrothele</taxon>
    </lineage>
</organism>
<dbReference type="EMBL" id="ML179355">
    <property type="protein sequence ID" value="THU89820.1"/>
    <property type="molecule type" value="Genomic_DNA"/>
</dbReference>
<sequence>MGTPGIRIPRLLPAASYPSDALSDHLTAVGKGPFGLTWPQYDPEAYKTLRTSLINFGKTIYPRNVRAARALQQQEQAGPVVKVWGAGDASAQDAEEEEEEEEEEEPEDVVKKKSGGKTERGRGTKQTRGESDGESSDEFSSKRLKGSEGSRTLLPRAAKTAGLKGVSSPTKAAGMTKVQSRPKPKLKGAAVQSSQQTGSANTSTQRHVPAVPSAGVDTLGRSGVSIPTDQVSSSPSSVIAPAAPASSTTSIAESNIMPPAASPRRVDIVHTPLADSSIDMTAALGARTCNFL</sequence>
<feature type="compositionally biased region" description="Basic and acidic residues" evidence="1">
    <location>
        <begin position="108"/>
        <end position="131"/>
    </location>
</feature>
<dbReference type="Proteomes" id="UP000297245">
    <property type="component" value="Unassembled WGS sequence"/>
</dbReference>
<evidence type="ECO:0000313" key="2">
    <source>
        <dbReference type="EMBL" id="THU89820.1"/>
    </source>
</evidence>
<proteinExistence type="predicted"/>
<reference evidence="2 3" key="1">
    <citation type="journal article" date="2019" name="Nat. Ecol. Evol.">
        <title>Megaphylogeny resolves global patterns of mushroom evolution.</title>
        <authorList>
            <person name="Varga T."/>
            <person name="Krizsan K."/>
            <person name="Foldi C."/>
            <person name="Dima B."/>
            <person name="Sanchez-Garcia M."/>
            <person name="Sanchez-Ramirez S."/>
            <person name="Szollosi G.J."/>
            <person name="Szarkandi J.G."/>
            <person name="Papp V."/>
            <person name="Albert L."/>
            <person name="Andreopoulos W."/>
            <person name="Angelini C."/>
            <person name="Antonin V."/>
            <person name="Barry K.W."/>
            <person name="Bougher N.L."/>
            <person name="Buchanan P."/>
            <person name="Buyck B."/>
            <person name="Bense V."/>
            <person name="Catcheside P."/>
            <person name="Chovatia M."/>
            <person name="Cooper J."/>
            <person name="Damon W."/>
            <person name="Desjardin D."/>
            <person name="Finy P."/>
            <person name="Geml J."/>
            <person name="Haridas S."/>
            <person name="Hughes K."/>
            <person name="Justo A."/>
            <person name="Karasinski D."/>
            <person name="Kautmanova I."/>
            <person name="Kiss B."/>
            <person name="Kocsube S."/>
            <person name="Kotiranta H."/>
            <person name="LaButti K.M."/>
            <person name="Lechner B.E."/>
            <person name="Liimatainen K."/>
            <person name="Lipzen A."/>
            <person name="Lukacs Z."/>
            <person name="Mihaltcheva S."/>
            <person name="Morgado L.N."/>
            <person name="Niskanen T."/>
            <person name="Noordeloos M.E."/>
            <person name="Ohm R.A."/>
            <person name="Ortiz-Santana B."/>
            <person name="Ovrebo C."/>
            <person name="Racz N."/>
            <person name="Riley R."/>
            <person name="Savchenko A."/>
            <person name="Shiryaev A."/>
            <person name="Soop K."/>
            <person name="Spirin V."/>
            <person name="Szebenyi C."/>
            <person name="Tomsovsky M."/>
            <person name="Tulloss R.E."/>
            <person name="Uehling J."/>
            <person name="Grigoriev I.V."/>
            <person name="Vagvolgyi C."/>
            <person name="Papp T."/>
            <person name="Martin F.M."/>
            <person name="Miettinen O."/>
            <person name="Hibbett D.S."/>
            <person name="Nagy L.G."/>
        </authorList>
    </citation>
    <scope>NUCLEOTIDE SEQUENCE [LARGE SCALE GENOMIC DNA]</scope>
    <source>
        <strain evidence="2 3">CBS 962.96</strain>
    </source>
</reference>
<protein>
    <submittedName>
        <fullName evidence="2">Uncharacterized protein</fullName>
    </submittedName>
</protein>